<dbReference type="SMART" id="SM00248">
    <property type="entry name" value="ANK"/>
    <property type="match status" value="7"/>
</dbReference>
<evidence type="ECO:0000256" key="1">
    <source>
        <dbReference type="ARBA" id="ARBA00022737"/>
    </source>
</evidence>
<dbReference type="OrthoDB" id="194358at2759"/>
<keyword evidence="4" id="KW-1185">Reference proteome</keyword>
<dbReference type="Gene3D" id="1.25.40.20">
    <property type="entry name" value="Ankyrin repeat-containing domain"/>
    <property type="match status" value="1"/>
</dbReference>
<evidence type="ECO:0000313" key="4">
    <source>
        <dbReference type="Proteomes" id="UP000235023"/>
    </source>
</evidence>
<dbReference type="Pfam" id="PF12796">
    <property type="entry name" value="Ank_2"/>
    <property type="match status" value="1"/>
</dbReference>
<evidence type="ECO:0000256" key="2">
    <source>
        <dbReference type="ARBA" id="ARBA00023043"/>
    </source>
</evidence>
<dbReference type="SUPFAM" id="SSF48403">
    <property type="entry name" value="Ankyrin repeat"/>
    <property type="match status" value="1"/>
</dbReference>
<organism evidence="3 4">
    <name type="scientific">Aspergillus taichungensis</name>
    <dbReference type="NCBI Taxonomy" id="482145"/>
    <lineage>
        <taxon>Eukaryota</taxon>
        <taxon>Fungi</taxon>
        <taxon>Dikarya</taxon>
        <taxon>Ascomycota</taxon>
        <taxon>Pezizomycotina</taxon>
        <taxon>Eurotiomycetes</taxon>
        <taxon>Eurotiomycetidae</taxon>
        <taxon>Eurotiales</taxon>
        <taxon>Aspergillaceae</taxon>
        <taxon>Aspergillus</taxon>
        <taxon>Aspergillus subgen. Circumdati</taxon>
    </lineage>
</organism>
<dbReference type="InterPro" id="IPR002110">
    <property type="entry name" value="Ankyrin_rpt"/>
</dbReference>
<evidence type="ECO:0000313" key="3">
    <source>
        <dbReference type="EMBL" id="PLN83274.1"/>
    </source>
</evidence>
<dbReference type="AlphaFoldDB" id="A0A2J5I0K8"/>
<dbReference type="PANTHER" id="PTHR24123:SF33">
    <property type="entry name" value="PROTEIN HOS4"/>
    <property type="match status" value="1"/>
</dbReference>
<reference evidence="4" key="1">
    <citation type="submission" date="2017-12" db="EMBL/GenBank/DDBJ databases">
        <authorList>
            <consortium name="DOE Joint Genome Institute"/>
            <person name="Mondo S.J."/>
            <person name="Kjaerbolling I."/>
            <person name="Vesth T.C."/>
            <person name="Frisvad J.C."/>
            <person name="Nybo J.L."/>
            <person name="Theobald S."/>
            <person name="Kuo A."/>
            <person name="Bowyer P."/>
            <person name="Matsuda Y."/>
            <person name="Lyhne E.K."/>
            <person name="Kogle M.E."/>
            <person name="Clum A."/>
            <person name="Lipzen A."/>
            <person name="Salamov A."/>
            <person name="Ngan C.Y."/>
            <person name="Daum C."/>
            <person name="Chiniquy J."/>
            <person name="Barry K."/>
            <person name="LaButti K."/>
            <person name="Haridas S."/>
            <person name="Simmons B.A."/>
            <person name="Magnuson J.K."/>
            <person name="Mortensen U.H."/>
            <person name="Larsen T.O."/>
            <person name="Grigoriev I.V."/>
            <person name="Baker S.E."/>
            <person name="Andersen M.R."/>
            <person name="Nordberg H.P."/>
            <person name="Cantor M.N."/>
            <person name="Hua S.X."/>
        </authorList>
    </citation>
    <scope>NUCLEOTIDE SEQUENCE [LARGE SCALE GENOMIC DNA]</scope>
    <source>
        <strain evidence="4">IBT 19404</strain>
    </source>
</reference>
<name>A0A2J5I0K8_9EURO</name>
<dbReference type="InterPro" id="IPR051165">
    <property type="entry name" value="Multifunctional_ANK_Repeat"/>
</dbReference>
<dbReference type="InterPro" id="IPR036770">
    <property type="entry name" value="Ankyrin_rpt-contain_sf"/>
</dbReference>
<keyword evidence="1" id="KW-0677">Repeat</keyword>
<dbReference type="EMBL" id="KZ559520">
    <property type="protein sequence ID" value="PLN83274.1"/>
    <property type="molecule type" value="Genomic_DNA"/>
</dbReference>
<dbReference type="PANTHER" id="PTHR24123">
    <property type="entry name" value="ANKYRIN REPEAT-CONTAINING"/>
    <property type="match status" value="1"/>
</dbReference>
<proteinExistence type="predicted"/>
<dbReference type="Proteomes" id="UP000235023">
    <property type="component" value="Unassembled WGS sequence"/>
</dbReference>
<protein>
    <submittedName>
        <fullName evidence="3">Ankyrin repeat-containing domain protein</fullName>
    </submittedName>
</protein>
<gene>
    <name evidence="3" type="ORF">BDW42DRAFT_66903</name>
</gene>
<sequence length="601" mass="68137">MTVILEHHLGIPCCIPPQPRCHDSLPRCLLPAALLTNLFSSSVYTLTKRFLFTIENSASTATVMNMASEISAPMSALPPGKSQLSSVEDLVAALRDGHNEEDILMSLIERNKDTIDLLVNGRTVLSYAVESLYPNCVRVLLHYSHPNTVDQPDATGRTALSYAATAEVKQNIFPSSRRVGWVYKPYSSWKEIVKLLIAENADPRSRDYTGRTPLSWAAGMGCNNTVDFFCNAYKDDDGVFAADHGGRSPVSYAAQAGHYVVIRKLFSAKENYDDCDHENRTPLYWCLQKRWKDDRFKDKPISGDATMYSCLPPSFHPVFQGAMPPKPNDQHIVKVLNQSVKGKMTLLSEAVMHDDEYAVEALMRIPHFTCDAINEEGGETALILALRYNKKSIFGLLCDNLGESLEQINRHPSHETLFQRFLEVGRSCFDYKSSIGHRGLFRREQFLRASLEYLLHYKEIEKVEQLLGNLIDTLRVPPIELEWVISSGSSLREAVANLKQISLIHVLLAHGINPAILCLRGRWFDLRPSEARGSLQLWQLPEPEKYSDYRTPMQEYIERMKDEMPKTYGIKIRTTDEIEHIECCENSKTTILYQHPLIILL</sequence>
<keyword evidence="2" id="KW-0040">ANK repeat</keyword>
<accession>A0A2J5I0K8</accession>